<keyword evidence="10" id="KW-1185">Reference proteome</keyword>
<accession>A0AAV9G9G6</accession>
<feature type="compositionally biased region" description="Polar residues" evidence="6">
    <location>
        <begin position="198"/>
        <end position="208"/>
    </location>
</feature>
<dbReference type="GO" id="GO:0006508">
    <property type="term" value="P:proteolysis"/>
    <property type="evidence" value="ECO:0007669"/>
    <property type="project" value="UniProtKB-KW"/>
</dbReference>
<keyword evidence="2 5" id="KW-0645">Protease</keyword>
<dbReference type="Gene3D" id="3.40.50.200">
    <property type="entry name" value="Peptidase S8/S53 domain"/>
    <property type="match status" value="1"/>
</dbReference>
<comment type="similarity">
    <text evidence="1 5">Belongs to the peptidase S8 family.</text>
</comment>
<evidence type="ECO:0000259" key="7">
    <source>
        <dbReference type="Pfam" id="PF00082"/>
    </source>
</evidence>
<keyword evidence="4 5" id="KW-0720">Serine protease</keyword>
<evidence type="ECO:0000256" key="6">
    <source>
        <dbReference type="SAM" id="MobiDB-lite"/>
    </source>
</evidence>
<dbReference type="GO" id="GO:0004252">
    <property type="term" value="F:serine-type endopeptidase activity"/>
    <property type="evidence" value="ECO:0007669"/>
    <property type="project" value="UniProtKB-UniRule"/>
</dbReference>
<feature type="active site" description="Charge relay system" evidence="5">
    <location>
        <position position="719"/>
    </location>
</feature>
<sequence>MIQQLQLRAKPVTVPDVQVEGHCAPQDHLILSGGMTPDARDASSPDLAKDSAQKMAVIAATLSTKETKNMSRNPVIIPRIKMMGELAGNLQCASFVLDKHDGRGLQEPVESLLLVLNRLCTYEWSPQRLSDFSSLLKEPSPHPILKLLQQDTPGAESGLVVMIQHSLKRYVARRVERPKDDEQELDPLTFLMKFASPASQPDTVSHRGQTGLPVQQPKDIETPADLPPHVHKEFYRILKELWSPQCSCCNATSNGSSPAARHHGRLKLKQNFEVIEKYVLFDTVFSKHAKQLESPAEQTEWHWQHLQFQIPLRQTKVGFSDPPASPLEAVPSGPIISSTTEFYQLLRKPVGPAKICLQAAGIGVCEGLNPAPLDDDIAPEQSTSLAQVIQNHNLAAKQRLILAYILARSFWQFYDSDFMSVRWTATTIQFFRERQDDDDDEDSCLLHESPYFALSFSQADVPQLSSEYLPTESVVHRYPRLLALGRLILDLGRRRHRGSDQGCREETFQERISTDLNDMLRALKRKTWPKLDLQDEARQTYRLVLENCSNPKLFETVQSEQRVEIKETLTIEERRAIIYSRIVYPLKSLLEKVGWLDKSGSFPPEGIVDDGKPNPDRISATEKASLLSDSDSASASRLKAQQWLERIQVSDVTIALVKGFRENPILERIRVAVIDTGYDPASTFLRDPSRRRRIQGWKDFVTDHSPTGQDEVRQDEDGHGTYVLSLLMKVIPAADFYVIRVARGTADLPESSGNVAKAITHAAEDFGVDIISMSFGFGTEVLVNGQRAISNAISHALQTRDQKILFFAAAANSGGNQPEMFPASHPQVISIRGTDDKGWLQRYNPPPGYDSSNCFMTLGQDVPGAGLSRGGGGEVVKSGTSVSTPIAAGIAGMLLSYARLFEQDLKEFEGRCGTRRERLATMQGMRGLFRKLSTEMLDKWYYLSAEPFLDLESDRDRAAWLMLPSR</sequence>
<gene>
    <name evidence="9" type="ORF">QBC34DRAFT_334442</name>
</gene>
<feature type="domain" description="Peptidase S8/S53" evidence="7">
    <location>
        <begin position="669"/>
        <end position="897"/>
    </location>
</feature>
<dbReference type="Proteomes" id="UP001321760">
    <property type="component" value="Unassembled WGS sequence"/>
</dbReference>
<dbReference type="PROSITE" id="PS00138">
    <property type="entry name" value="SUBTILASE_SER"/>
    <property type="match status" value="1"/>
</dbReference>
<dbReference type="InterPro" id="IPR036852">
    <property type="entry name" value="Peptidase_S8/S53_dom_sf"/>
</dbReference>
<feature type="active site" description="Charge relay system" evidence="5">
    <location>
        <position position="675"/>
    </location>
</feature>
<proteinExistence type="inferred from homology"/>
<reference evidence="9" key="2">
    <citation type="submission" date="2023-05" db="EMBL/GenBank/DDBJ databases">
        <authorList>
            <consortium name="Lawrence Berkeley National Laboratory"/>
            <person name="Steindorff A."/>
            <person name="Hensen N."/>
            <person name="Bonometti L."/>
            <person name="Westerberg I."/>
            <person name="Brannstrom I.O."/>
            <person name="Guillou S."/>
            <person name="Cros-Aarteil S."/>
            <person name="Calhoun S."/>
            <person name="Haridas S."/>
            <person name="Kuo A."/>
            <person name="Mondo S."/>
            <person name="Pangilinan J."/>
            <person name="Riley R."/>
            <person name="Labutti K."/>
            <person name="Andreopoulos B."/>
            <person name="Lipzen A."/>
            <person name="Chen C."/>
            <person name="Yanf M."/>
            <person name="Daum C."/>
            <person name="Ng V."/>
            <person name="Clum A."/>
            <person name="Ohm R."/>
            <person name="Martin F."/>
            <person name="Silar P."/>
            <person name="Natvig D."/>
            <person name="Lalanne C."/>
            <person name="Gautier V."/>
            <person name="Ament-Velasquez S.L."/>
            <person name="Kruys A."/>
            <person name="Hutchinson M.I."/>
            <person name="Powell A.J."/>
            <person name="Barry K."/>
            <person name="Miller A.N."/>
            <person name="Grigoriev I.V."/>
            <person name="Debuchy R."/>
            <person name="Gladieux P."/>
            <person name="Thoren M.H."/>
            <person name="Johannesson H."/>
        </authorList>
    </citation>
    <scope>NUCLEOTIDE SEQUENCE</scope>
    <source>
        <strain evidence="9">PSN243</strain>
    </source>
</reference>
<evidence type="ECO:0000256" key="3">
    <source>
        <dbReference type="ARBA" id="ARBA00022801"/>
    </source>
</evidence>
<feature type="region of interest" description="Disordered" evidence="6">
    <location>
        <begin position="198"/>
        <end position="226"/>
    </location>
</feature>
<evidence type="ECO:0000259" key="8">
    <source>
        <dbReference type="Pfam" id="PF24476"/>
    </source>
</evidence>
<dbReference type="PROSITE" id="PS51892">
    <property type="entry name" value="SUBTILASE"/>
    <property type="match status" value="1"/>
</dbReference>
<dbReference type="EMBL" id="MU865973">
    <property type="protein sequence ID" value="KAK4444753.1"/>
    <property type="molecule type" value="Genomic_DNA"/>
</dbReference>
<evidence type="ECO:0008006" key="11">
    <source>
        <dbReference type="Google" id="ProtNLM"/>
    </source>
</evidence>
<evidence type="ECO:0000256" key="4">
    <source>
        <dbReference type="ARBA" id="ARBA00022825"/>
    </source>
</evidence>
<reference evidence="9" key="1">
    <citation type="journal article" date="2023" name="Mol. Phylogenet. Evol.">
        <title>Genome-scale phylogeny and comparative genomics of the fungal order Sordariales.</title>
        <authorList>
            <person name="Hensen N."/>
            <person name="Bonometti L."/>
            <person name="Westerberg I."/>
            <person name="Brannstrom I.O."/>
            <person name="Guillou S."/>
            <person name="Cros-Aarteil S."/>
            <person name="Calhoun S."/>
            <person name="Haridas S."/>
            <person name="Kuo A."/>
            <person name="Mondo S."/>
            <person name="Pangilinan J."/>
            <person name="Riley R."/>
            <person name="LaButti K."/>
            <person name="Andreopoulos B."/>
            <person name="Lipzen A."/>
            <person name="Chen C."/>
            <person name="Yan M."/>
            <person name="Daum C."/>
            <person name="Ng V."/>
            <person name="Clum A."/>
            <person name="Steindorff A."/>
            <person name="Ohm R.A."/>
            <person name="Martin F."/>
            <person name="Silar P."/>
            <person name="Natvig D.O."/>
            <person name="Lalanne C."/>
            <person name="Gautier V."/>
            <person name="Ament-Velasquez S.L."/>
            <person name="Kruys A."/>
            <person name="Hutchinson M.I."/>
            <person name="Powell A.J."/>
            <person name="Barry K."/>
            <person name="Miller A.N."/>
            <person name="Grigoriev I.V."/>
            <person name="Debuchy R."/>
            <person name="Gladieux P."/>
            <person name="Hiltunen Thoren M."/>
            <person name="Johannesson H."/>
        </authorList>
    </citation>
    <scope>NUCLEOTIDE SEQUENCE</scope>
    <source>
        <strain evidence="9">PSN243</strain>
    </source>
</reference>
<dbReference type="PANTHER" id="PTHR43399">
    <property type="entry name" value="SUBTILISIN-RELATED"/>
    <property type="match status" value="1"/>
</dbReference>
<evidence type="ECO:0000256" key="5">
    <source>
        <dbReference type="PROSITE-ProRule" id="PRU01240"/>
    </source>
</evidence>
<evidence type="ECO:0000256" key="1">
    <source>
        <dbReference type="ARBA" id="ARBA00011073"/>
    </source>
</evidence>
<name>A0AAV9G9G6_9PEZI</name>
<protein>
    <recommendedName>
        <fullName evidence="11">Peptidase S8/S53 domain-containing protein</fullName>
    </recommendedName>
</protein>
<dbReference type="CDD" id="cd00306">
    <property type="entry name" value="Peptidases_S8_S53"/>
    <property type="match status" value="1"/>
</dbReference>
<evidence type="ECO:0000313" key="9">
    <source>
        <dbReference type="EMBL" id="KAK4444753.1"/>
    </source>
</evidence>
<feature type="domain" description="DUF7580" evidence="8">
    <location>
        <begin position="380"/>
        <end position="591"/>
    </location>
</feature>
<dbReference type="InterPro" id="IPR000209">
    <property type="entry name" value="Peptidase_S8/S53_dom"/>
</dbReference>
<dbReference type="AlphaFoldDB" id="A0AAV9G9G6"/>
<dbReference type="InterPro" id="IPR015500">
    <property type="entry name" value="Peptidase_S8_subtilisin-rel"/>
</dbReference>
<dbReference type="InterPro" id="IPR056002">
    <property type="entry name" value="DUF7580"/>
</dbReference>
<evidence type="ECO:0000313" key="10">
    <source>
        <dbReference type="Proteomes" id="UP001321760"/>
    </source>
</evidence>
<dbReference type="InterPro" id="IPR023828">
    <property type="entry name" value="Peptidase_S8_Ser-AS"/>
</dbReference>
<evidence type="ECO:0000256" key="2">
    <source>
        <dbReference type="ARBA" id="ARBA00022670"/>
    </source>
</evidence>
<organism evidence="9 10">
    <name type="scientific">Podospora aff. communis PSN243</name>
    <dbReference type="NCBI Taxonomy" id="3040156"/>
    <lineage>
        <taxon>Eukaryota</taxon>
        <taxon>Fungi</taxon>
        <taxon>Dikarya</taxon>
        <taxon>Ascomycota</taxon>
        <taxon>Pezizomycotina</taxon>
        <taxon>Sordariomycetes</taxon>
        <taxon>Sordariomycetidae</taxon>
        <taxon>Sordariales</taxon>
        <taxon>Podosporaceae</taxon>
        <taxon>Podospora</taxon>
    </lineage>
</organism>
<dbReference type="InterPro" id="IPR051048">
    <property type="entry name" value="Peptidase_S8/S53_subtilisin"/>
</dbReference>
<comment type="caution">
    <text evidence="9">The sequence shown here is derived from an EMBL/GenBank/DDBJ whole genome shotgun (WGS) entry which is preliminary data.</text>
</comment>
<keyword evidence="3 5" id="KW-0378">Hydrolase</keyword>
<dbReference type="Pfam" id="PF00082">
    <property type="entry name" value="Peptidase_S8"/>
    <property type="match status" value="1"/>
</dbReference>
<feature type="active site" description="Charge relay system" evidence="5">
    <location>
        <position position="881"/>
    </location>
</feature>
<dbReference type="PANTHER" id="PTHR43399:SF4">
    <property type="entry name" value="CELL WALL-ASSOCIATED PROTEASE"/>
    <property type="match status" value="1"/>
</dbReference>
<dbReference type="Pfam" id="PF24476">
    <property type="entry name" value="DUF7580"/>
    <property type="match status" value="1"/>
</dbReference>
<dbReference type="PRINTS" id="PR00723">
    <property type="entry name" value="SUBTILISIN"/>
</dbReference>
<dbReference type="SUPFAM" id="SSF52743">
    <property type="entry name" value="Subtilisin-like"/>
    <property type="match status" value="1"/>
</dbReference>